<feature type="transmembrane region" description="Helical" evidence="16">
    <location>
        <begin position="321"/>
        <end position="339"/>
    </location>
</feature>
<comment type="catalytic activity">
    <reaction evidence="1">
        <text>a CDP-1,2-diacyl-sn-glycerol + L-serine = a 1,2-diacyl-sn-glycero-3-phospho-L-serine + CMP + H(+)</text>
        <dbReference type="Rhea" id="RHEA:16913"/>
        <dbReference type="ChEBI" id="CHEBI:15378"/>
        <dbReference type="ChEBI" id="CHEBI:33384"/>
        <dbReference type="ChEBI" id="CHEBI:57262"/>
        <dbReference type="ChEBI" id="CHEBI:58332"/>
        <dbReference type="ChEBI" id="CHEBI:60377"/>
        <dbReference type="EC" id="2.7.8.8"/>
    </reaction>
</comment>
<feature type="transmembrane region" description="Helical" evidence="16">
    <location>
        <begin position="103"/>
        <end position="123"/>
    </location>
</feature>
<dbReference type="AlphaFoldDB" id="A0AB37QTS6"/>
<evidence type="ECO:0000256" key="6">
    <source>
        <dbReference type="ARBA" id="ARBA00022516"/>
    </source>
</evidence>
<evidence type="ECO:0000256" key="1">
    <source>
        <dbReference type="ARBA" id="ARBA00000287"/>
    </source>
</evidence>
<dbReference type="PANTHER" id="PTHR14269">
    <property type="entry name" value="CDP-DIACYLGLYCEROL--GLYCEROL-3-PHOSPHATE 3-PHOSPHATIDYLTRANSFERASE-RELATED"/>
    <property type="match status" value="1"/>
</dbReference>
<feature type="transmembrane region" description="Helical" evidence="16">
    <location>
        <begin position="143"/>
        <end position="160"/>
    </location>
</feature>
<evidence type="ECO:0000256" key="5">
    <source>
        <dbReference type="ARBA" id="ARBA00017171"/>
    </source>
</evidence>
<protein>
    <recommendedName>
        <fullName evidence="5">CDP-diacylglycerol--serine O-phosphatidyltransferase</fullName>
        <ecNumber evidence="4">2.7.8.8</ecNumber>
    </recommendedName>
    <alternativeName>
        <fullName evidence="14">Phosphatidylserine synthase</fullName>
    </alternativeName>
</protein>
<evidence type="ECO:0000256" key="11">
    <source>
        <dbReference type="ARBA" id="ARBA00023136"/>
    </source>
</evidence>
<dbReference type="PROSITE" id="PS00379">
    <property type="entry name" value="CDP_ALCOHOL_P_TRANSF"/>
    <property type="match status" value="1"/>
</dbReference>
<feature type="transmembrane region" description="Helical" evidence="16">
    <location>
        <begin position="181"/>
        <end position="200"/>
    </location>
</feature>
<evidence type="ECO:0000256" key="15">
    <source>
        <dbReference type="RuleBase" id="RU003750"/>
    </source>
</evidence>
<comment type="subcellular location">
    <subcellularLocation>
        <location evidence="2">Endomembrane system</location>
        <topology evidence="2">Multi-pass membrane protein</topology>
    </subcellularLocation>
</comment>
<reference evidence="17 18" key="1">
    <citation type="submission" date="2018-08" db="EMBL/GenBank/DDBJ databases">
        <title>Recombination of ecologically and evolutionarily significant loci maintains genetic cohesion in the Pseudomonas syringae species complex.</title>
        <authorList>
            <person name="Dillon M."/>
            <person name="Thakur S."/>
            <person name="Almeida R.N.D."/>
            <person name="Weir B.S."/>
            <person name="Guttman D.S."/>
        </authorList>
    </citation>
    <scope>NUCLEOTIDE SEQUENCE [LARGE SCALE GENOMIC DNA]</scope>
    <source>
        <strain evidence="17 18">ICMP 5019</strain>
    </source>
</reference>
<dbReference type="EMBL" id="RBSH01000090">
    <property type="protein sequence ID" value="RMS03659.1"/>
    <property type="molecule type" value="Genomic_DNA"/>
</dbReference>
<evidence type="ECO:0000313" key="17">
    <source>
        <dbReference type="EMBL" id="RMS03659.1"/>
    </source>
</evidence>
<name>A0AB37QTS6_9PSED</name>
<dbReference type="InterPro" id="IPR043130">
    <property type="entry name" value="CDP-OH_PTrfase_TM_dom"/>
</dbReference>
<evidence type="ECO:0000313" key="18">
    <source>
        <dbReference type="Proteomes" id="UP000272613"/>
    </source>
</evidence>
<evidence type="ECO:0000256" key="4">
    <source>
        <dbReference type="ARBA" id="ARBA00013174"/>
    </source>
</evidence>
<keyword evidence="9 16" id="KW-1133">Transmembrane helix</keyword>
<evidence type="ECO:0000256" key="14">
    <source>
        <dbReference type="ARBA" id="ARBA00032361"/>
    </source>
</evidence>
<dbReference type="GO" id="GO:0003882">
    <property type="term" value="F:CDP-diacylglycerol-serine O-phosphatidyltransferase activity"/>
    <property type="evidence" value="ECO:0007669"/>
    <property type="project" value="UniProtKB-EC"/>
</dbReference>
<gene>
    <name evidence="17" type="ORF">ALP74_04192</name>
</gene>
<evidence type="ECO:0000256" key="7">
    <source>
        <dbReference type="ARBA" id="ARBA00022679"/>
    </source>
</evidence>
<feature type="transmembrane region" description="Helical" evidence="16">
    <location>
        <begin position="268"/>
        <end position="287"/>
    </location>
</feature>
<dbReference type="EC" id="2.7.8.8" evidence="4"/>
<evidence type="ECO:0000256" key="3">
    <source>
        <dbReference type="ARBA" id="ARBA00010441"/>
    </source>
</evidence>
<dbReference type="NCBIfam" id="TIGR00473">
    <property type="entry name" value="pssA"/>
    <property type="match status" value="1"/>
</dbReference>
<keyword evidence="12" id="KW-0594">Phospholipid biosynthesis</keyword>
<dbReference type="InterPro" id="IPR000462">
    <property type="entry name" value="CDP-OH_P_trans"/>
</dbReference>
<dbReference type="InterPro" id="IPR050324">
    <property type="entry name" value="CDP-alcohol_PTase-I"/>
</dbReference>
<dbReference type="Gene3D" id="1.20.120.1760">
    <property type="match status" value="1"/>
</dbReference>
<accession>A0AB37QTS6</accession>
<feature type="transmembrane region" description="Helical" evidence="16">
    <location>
        <begin position="206"/>
        <end position="224"/>
    </location>
</feature>
<keyword evidence="11 16" id="KW-0472">Membrane</keyword>
<evidence type="ECO:0000256" key="16">
    <source>
        <dbReference type="SAM" id="Phobius"/>
    </source>
</evidence>
<evidence type="ECO:0000256" key="13">
    <source>
        <dbReference type="ARBA" id="ARBA00023264"/>
    </source>
</evidence>
<dbReference type="GO" id="GO:0008654">
    <property type="term" value="P:phospholipid biosynthetic process"/>
    <property type="evidence" value="ECO:0007669"/>
    <property type="project" value="UniProtKB-KW"/>
</dbReference>
<dbReference type="Proteomes" id="UP000272613">
    <property type="component" value="Unassembled WGS sequence"/>
</dbReference>
<comment type="caution">
    <text evidence="17">The sequence shown here is derived from an EMBL/GenBank/DDBJ whole genome shotgun (WGS) entry which is preliminary data.</text>
</comment>
<dbReference type="GO" id="GO:0016020">
    <property type="term" value="C:membrane"/>
    <property type="evidence" value="ECO:0007669"/>
    <property type="project" value="InterPro"/>
</dbReference>
<evidence type="ECO:0000256" key="9">
    <source>
        <dbReference type="ARBA" id="ARBA00022989"/>
    </source>
</evidence>
<keyword evidence="13" id="KW-1208">Phospholipid metabolism</keyword>
<feature type="transmembrane region" description="Helical" evidence="16">
    <location>
        <begin position="236"/>
        <end position="256"/>
    </location>
</feature>
<evidence type="ECO:0000256" key="12">
    <source>
        <dbReference type="ARBA" id="ARBA00023209"/>
    </source>
</evidence>
<evidence type="ECO:0000256" key="8">
    <source>
        <dbReference type="ARBA" id="ARBA00022692"/>
    </source>
</evidence>
<organism evidence="17 18">
    <name type="scientific">Pseudomonas coronafaciens pv. garcae</name>
    <dbReference type="NCBI Taxonomy" id="251653"/>
    <lineage>
        <taxon>Bacteria</taxon>
        <taxon>Pseudomonadati</taxon>
        <taxon>Pseudomonadota</taxon>
        <taxon>Gammaproteobacteria</taxon>
        <taxon>Pseudomonadales</taxon>
        <taxon>Pseudomonadaceae</taxon>
        <taxon>Pseudomonas</taxon>
        <taxon>Pseudomonas coronafaciens</taxon>
    </lineage>
</organism>
<sequence length="344" mass="37616">MDCGEQDRRQRQELSIQLHKKTRPIGRVFSLWVRLWYKAAIVCWRTPAADLCRTFSYRCKVISMSERPEEPIKASDAESLLPIDEHVEEGHDAEGRQVRHRGIYLLPNLFTTANLFAGFYSIISSMSAQSAMSAGDTAGASKYFAFAAIAIFVAMVLDGLDGRVARMTNTQSAFGAEYDSLSDMVAFGVAPALLAFGWALGDMGKVGWMVAFIYVAGAALRLARFNTQVGKADKRYFIGLASPAAAGVVAGTVWAFSDFGIQGSKLSFLVALLVAAAGMLMVSNIKYNSFKELDLKGRVPFVAILAVVLVFAVVFSDPPRILLLIFLAYALSGPIQYLLHRRKA</sequence>
<keyword evidence="7 15" id="KW-0808">Transferase</keyword>
<evidence type="ECO:0000256" key="2">
    <source>
        <dbReference type="ARBA" id="ARBA00004127"/>
    </source>
</evidence>
<keyword evidence="6" id="KW-0444">Lipid biosynthesis</keyword>
<feature type="transmembrane region" description="Helical" evidence="16">
    <location>
        <begin position="299"/>
        <end position="315"/>
    </location>
</feature>
<dbReference type="Pfam" id="PF01066">
    <property type="entry name" value="CDP-OH_P_transf"/>
    <property type="match status" value="1"/>
</dbReference>
<dbReference type="GO" id="GO:0012505">
    <property type="term" value="C:endomembrane system"/>
    <property type="evidence" value="ECO:0007669"/>
    <property type="project" value="UniProtKB-SubCell"/>
</dbReference>
<keyword evidence="10" id="KW-0443">Lipid metabolism</keyword>
<proteinExistence type="inferred from homology"/>
<dbReference type="InterPro" id="IPR048254">
    <property type="entry name" value="CDP_ALCOHOL_P_TRANSF_CS"/>
</dbReference>
<evidence type="ECO:0000256" key="10">
    <source>
        <dbReference type="ARBA" id="ARBA00023098"/>
    </source>
</evidence>
<comment type="similarity">
    <text evidence="3 15">Belongs to the CDP-alcohol phosphatidyltransferase class-I family.</text>
</comment>
<dbReference type="PANTHER" id="PTHR14269:SF61">
    <property type="entry name" value="CDP-DIACYLGLYCEROL--SERINE O-PHOSPHATIDYLTRANSFERASE"/>
    <property type="match status" value="1"/>
</dbReference>
<dbReference type="InterPro" id="IPR004533">
    <property type="entry name" value="CDP-diaglyc--ser_O-PTrfase"/>
</dbReference>
<keyword evidence="8 16" id="KW-0812">Transmembrane</keyword>